<comment type="caution">
    <text evidence="1">The sequence shown here is derived from an EMBL/GenBank/DDBJ whole genome shotgun (WGS) entry which is preliminary data.</text>
</comment>
<evidence type="ECO:0000313" key="2">
    <source>
        <dbReference type="Proteomes" id="UP000659223"/>
    </source>
</evidence>
<reference evidence="2" key="1">
    <citation type="journal article" date="2019" name="Int. J. Syst. Evol. Microbiol.">
        <title>The Global Catalogue of Microorganisms (GCM) 10K type strain sequencing project: providing services to taxonomists for standard genome sequencing and annotation.</title>
        <authorList>
            <consortium name="The Broad Institute Genomics Platform"/>
            <consortium name="The Broad Institute Genome Sequencing Center for Infectious Disease"/>
            <person name="Wu L."/>
            <person name="Ma J."/>
        </authorList>
    </citation>
    <scope>NUCLEOTIDE SEQUENCE [LARGE SCALE GENOMIC DNA]</scope>
    <source>
        <strain evidence="2">JCM 4586</strain>
    </source>
</reference>
<protein>
    <submittedName>
        <fullName evidence="1">Uncharacterized protein</fullName>
    </submittedName>
</protein>
<dbReference type="EMBL" id="BMUT01000001">
    <property type="protein sequence ID" value="GGX64704.1"/>
    <property type="molecule type" value="Genomic_DNA"/>
</dbReference>
<proteinExistence type="predicted"/>
<organism evidence="1 2">
    <name type="scientific">Streptomyces hiroshimensis</name>
    <dbReference type="NCBI Taxonomy" id="66424"/>
    <lineage>
        <taxon>Bacteria</taxon>
        <taxon>Bacillati</taxon>
        <taxon>Actinomycetota</taxon>
        <taxon>Actinomycetes</taxon>
        <taxon>Kitasatosporales</taxon>
        <taxon>Streptomycetaceae</taxon>
        <taxon>Streptomyces</taxon>
    </lineage>
</organism>
<accession>A0ABQ2Y787</accession>
<keyword evidence="2" id="KW-1185">Reference proteome</keyword>
<evidence type="ECO:0000313" key="1">
    <source>
        <dbReference type="EMBL" id="GGX64704.1"/>
    </source>
</evidence>
<dbReference type="Proteomes" id="UP000659223">
    <property type="component" value="Unassembled WGS sequence"/>
</dbReference>
<gene>
    <name evidence="1" type="ORF">GCM10010324_07100</name>
</gene>
<sequence length="740" mass="81705">MLDCSLTADVPLGPFEGVPVTVHSAKNKKAKLHVTSSCTQLRTDNVATAKVPLNAITIGRMCSRCAQWGSWARPASGLGIFLEALGGTGLLYQLHSYTAPDPDDGWEEEELKAAADLLQVEPTAEYGGGDDDDADGQEARDEAEWLRDRVFAHWRDAAKSLHQARAIAAMFPWLEDWVKPKLAMKEQYLESLQAQAALFVDPAGLLLSAAVAGMSEPELSLDDAAFGVLGKREDIAKHVKALWGEWQRRASDGWGRPGDRSYVAYSLVHHIRSNRKGYHQAVAGAESLVASWEDTARTAASSATSAPTRWVIARLPEVSDGDASHSGEAGFLADLDGWTTGVLLTYLVDADWGRRTLTLHVPSLIADRLIADSFLDDCRIHDVGVPPMAAGEASDRTSYIQPGIFDDTPVIDRRPVTADHLRALRTVSPDVDQLYIVFSASSGAEVLPPAVIEKRLARGWNGVIVAGASDLPTSVIESWAGEIGPRPEEHERIWPERVHDVHDPRFGDWLSVTDGARRTAWLTFRYQDGERNLRCLAMARGVHDLRTLDSGSRRRGVPFDVWQGLLTGSPLDLEPFEPPTTDRWRGGSGIPLGVLAEVQVYTTSADPRDEGKGHSPLCGHARERGVTHYDDLLTVGDLLARDDYDWCSKCGGYAARRLTDTQLSYYRAAHRLHDIARQLDPKRAGYDRIDVETLLSRLGELADWRPIGEDHRYAWKARRRWRQIVRGLVDKAEAGRRDTP</sequence>
<name>A0ABQ2Y787_9ACTN</name>
<dbReference type="RefSeq" id="WP_190020042.1">
    <property type="nucleotide sequence ID" value="NZ_BMUT01000001.1"/>
</dbReference>